<dbReference type="Pfam" id="PF05010">
    <property type="entry name" value="TACC_C"/>
    <property type="match status" value="1"/>
</dbReference>
<evidence type="ECO:0000259" key="9">
    <source>
        <dbReference type="Pfam" id="PF05010"/>
    </source>
</evidence>
<dbReference type="GO" id="GO:0007052">
    <property type="term" value="P:mitotic spindle organization"/>
    <property type="evidence" value="ECO:0007669"/>
    <property type="project" value="InterPro"/>
</dbReference>
<protein>
    <recommendedName>
        <fullName evidence="9">Transforming acidic coiled-coil-containing protein C-terminal domain-containing protein</fullName>
    </recommendedName>
</protein>
<dbReference type="InterPro" id="IPR039915">
    <property type="entry name" value="TACC"/>
</dbReference>
<evidence type="ECO:0000313" key="11">
    <source>
        <dbReference type="Proteomes" id="UP001497497"/>
    </source>
</evidence>
<proteinExistence type="inferred from homology"/>
<feature type="compositionally biased region" description="Polar residues" evidence="8">
    <location>
        <begin position="188"/>
        <end position="197"/>
    </location>
</feature>
<reference evidence="10 11" key="1">
    <citation type="submission" date="2024-04" db="EMBL/GenBank/DDBJ databases">
        <authorList>
            <consortium name="Genoscope - CEA"/>
            <person name="William W."/>
        </authorList>
    </citation>
    <scope>NUCLEOTIDE SEQUENCE [LARGE SCALE GENOMIC DNA]</scope>
</reference>
<evidence type="ECO:0000256" key="6">
    <source>
        <dbReference type="ARBA" id="ARBA00023212"/>
    </source>
</evidence>
<feature type="compositionally biased region" description="Polar residues" evidence="8">
    <location>
        <begin position="110"/>
        <end position="123"/>
    </location>
</feature>
<dbReference type="GO" id="GO:0005856">
    <property type="term" value="C:cytoskeleton"/>
    <property type="evidence" value="ECO:0007669"/>
    <property type="project" value="UniProtKB-SubCell"/>
</dbReference>
<gene>
    <name evidence="10" type="ORF">GSLYS_00010274001</name>
</gene>
<dbReference type="Gene3D" id="1.20.5.1700">
    <property type="match status" value="1"/>
</dbReference>
<name>A0AAV2HQH7_LYMST</name>
<dbReference type="FunFam" id="1.20.5.1700:FF:000001">
    <property type="entry name" value="Transforming acidic coiled-coil-containing protein 1 isoform 2"/>
    <property type="match status" value="1"/>
</dbReference>
<evidence type="ECO:0000256" key="4">
    <source>
        <dbReference type="ARBA" id="ARBA00022553"/>
    </source>
</evidence>
<feature type="compositionally biased region" description="Basic and acidic residues" evidence="8">
    <location>
        <begin position="363"/>
        <end position="378"/>
    </location>
</feature>
<keyword evidence="5 7" id="KW-0175">Coiled coil</keyword>
<feature type="compositionally biased region" description="Basic and acidic residues" evidence="8">
    <location>
        <begin position="412"/>
        <end position="421"/>
    </location>
</feature>
<evidence type="ECO:0000256" key="5">
    <source>
        <dbReference type="ARBA" id="ARBA00023054"/>
    </source>
</evidence>
<comment type="caution">
    <text evidence="10">The sequence shown here is derived from an EMBL/GenBank/DDBJ whole genome shotgun (WGS) entry which is preliminary data.</text>
</comment>
<feature type="domain" description="Transforming acidic coiled-coil-containing protein C-terminal" evidence="9">
    <location>
        <begin position="446"/>
        <end position="658"/>
    </location>
</feature>
<dbReference type="EMBL" id="CAXITT010000227">
    <property type="protein sequence ID" value="CAL1536361.1"/>
    <property type="molecule type" value="Genomic_DNA"/>
</dbReference>
<organism evidence="10 11">
    <name type="scientific">Lymnaea stagnalis</name>
    <name type="common">Great pond snail</name>
    <name type="synonym">Helix stagnalis</name>
    <dbReference type="NCBI Taxonomy" id="6523"/>
    <lineage>
        <taxon>Eukaryota</taxon>
        <taxon>Metazoa</taxon>
        <taxon>Spiralia</taxon>
        <taxon>Lophotrochozoa</taxon>
        <taxon>Mollusca</taxon>
        <taxon>Gastropoda</taxon>
        <taxon>Heterobranchia</taxon>
        <taxon>Euthyneura</taxon>
        <taxon>Panpulmonata</taxon>
        <taxon>Hygrophila</taxon>
        <taxon>Lymnaeoidea</taxon>
        <taxon>Lymnaeidae</taxon>
        <taxon>Lymnaea</taxon>
    </lineage>
</organism>
<feature type="region of interest" description="Disordered" evidence="8">
    <location>
        <begin position="34"/>
        <end position="421"/>
    </location>
</feature>
<keyword evidence="3" id="KW-0963">Cytoplasm</keyword>
<dbReference type="AlphaFoldDB" id="A0AAV2HQH7"/>
<comment type="subcellular location">
    <subcellularLocation>
        <location evidence="1">Cytoplasm</location>
        <location evidence="1">Cytoskeleton</location>
    </subcellularLocation>
</comment>
<dbReference type="PANTHER" id="PTHR13924:SF10">
    <property type="entry name" value="TRANSFORMING ACIDIC COILED-COIL PROTEIN, ISOFORM K"/>
    <property type="match status" value="1"/>
</dbReference>
<comment type="similarity">
    <text evidence="2">Belongs to the TACC family.</text>
</comment>
<dbReference type="Proteomes" id="UP001497497">
    <property type="component" value="Unassembled WGS sequence"/>
</dbReference>
<keyword evidence="4" id="KW-0597">Phosphoprotein</keyword>
<feature type="compositionally biased region" description="Polar residues" evidence="8">
    <location>
        <begin position="396"/>
        <end position="409"/>
    </location>
</feature>
<keyword evidence="11" id="KW-1185">Reference proteome</keyword>
<feature type="compositionally biased region" description="Basic residues" evidence="8">
    <location>
        <begin position="138"/>
        <end position="156"/>
    </location>
</feature>
<feature type="compositionally biased region" description="Polar residues" evidence="8">
    <location>
        <begin position="319"/>
        <end position="328"/>
    </location>
</feature>
<feature type="compositionally biased region" description="Basic and acidic residues" evidence="8">
    <location>
        <begin position="272"/>
        <end position="298"/>
    </location>
</feature>
<feature type="coiled-coil region" evidence="7">
    <location>
        <begin position="484"/>
        <end position="660"/>
    </location>
</feature>
<feature type="compositionally biased region" description="Basic and acidic residues" evidence="8">
    <location>
        <begin position="218"/>
        <end position="228"/>
    </location>
</feature>
<dbReference type="InterPro" id="IPR007707">
    <property type="entry name" value="TACC_C"/>
</dbReference>
<keyword evidence="6" id="KW-0206">Cytoskeleton</keyword>
<evidence type="ECO:0000256" key="3">
    <source>
        <dbReference type="ARBA" id="ARBA00022490"/>
    </source>
</evidence>
<evidence type="ECO:0000256" key="7">
    <source>
        <dbReference type="SAM" id="Coils"/>
    </source>
</evidence>
<accession>A0AAV2HQH7</accession>
<sequence length="663" mass="74304">MADEIEEPLPSSPPLPKKGSYQIDFDTLDDTVNPFQPKVKLGSSPPIKVGNVAPKFGDPDDCIDPFKPKVKLASSPPSSPKARTYNNNIEDGSDLQSTSILKDIPDDVDNITNNAHPSVNKSLDQLVDSEIKSPGIPKPKKIVKKSKIQSKLKLPKTGKLPQSSNDEIQIFMPGVNENNSKTADDPEATNNLQSPQSKLFIKKKDSLNGEGSSTAEGDLTRSDEKEFIDSSNGEMPSFSAPDAMASSSEIDPQFIERDDMYETNEGFNPRVEAFDNCKEWDPLSKSPKEKDKALKSKDGSSLMETDSPITPFKEKVVKQSPSRQQSSKAHIPRDDDLLGMSTPPQGKQPESVKHPASVALEAAQRDSSFKGADSKNESSSEESQFYDAYDYPPVATTKSKLGQKNSTTMDRGPNHEEGGENKETVVQLVQDRPHFALRRVLRYSQSDWNKMKQEMELNFQASLLNKERDWSFLLGERDKKIAALEEANLKLKHTNEDMRMVVAEFEKTISQQQAEKEKNKTDSQKALQNLENERDQAIEDLQSVETAFSDLHRRYEKSKSIIEGFKRNEEQLKQCVDDLQNKLKKAESKLQALRSQAEEKLDKANEDIEKIKKSTKQDIVRLEAALKKSELRTSNLEESLQRKEKENQELTAICDELIAKVGS</sequence>
<dbReference type="GO" id="GO:0007097">
    <property type="term" value="P:nuclear migration"/>
    <property type="evidence" value="ECO:0007669"/>
    <property type="project" value="TreeGrafter"/>
</dbReference>
<evidence type="ECO:0000256" key="1">
    <source>
        <dbReference type="ARBA" id="ARBA00004245"/>
    </source>
</evidence>
<dbReference type="GO" id="GO:0005737">
    <property type="term" value="C:cytoplasm"/>
    <property type="evidence" value="ECO:0007669"/>
    <property type="project" value="TreeGrafter"/>
</dbReference>
<evidence type="ECO:0000256" key="2">
    <source>
        <dbReference type="ARBA" id="ARBA00009423"/>
    </source>
</evidence>
<feature type="region of interest" description="Disordered" evidence="8">
    <location>
        <begin position="1"/>
        <end position="22"/>
    </location>
</feature>
<evidence type="ECO:0000256" key="8">
    <source>
        <dbReference type="SAM" id="MobiDB-lite"/>
    </source>
</evidence>
<feature type="compositionally biased region" description="Polar residues" evidence="8">
    <location>
        <begin position="84"/>
        <end position="100"/>
    </location>
</feature>
<evidence type="ECO:0000313" key="10">
    <source>
        <dbReference type="EMBL" id="CAL1536361.1"/>
    </source>
</evidence>
<dbReference type="PANTHER" id="PTHR13924">
    <property type="entry name" value="TRANSFORMING ACIDIC COILED-COIL CONTAINING PROTEIN 1/2"/>
    <property type="match status" value="1"/>
</dbReference>